<evidence type="ECO:0000256" key="1">
    <source>
        <dbReference type="ARBA" id="ARBA00004123"/>
    </source>
</evidence>
<accession>A0A3Q3GGZ9</accession>
<dbReference type="Proteomes" id="UP000261660">
    <property type="component" value="Unplaced"/>
</dbReference>
<feature type="domain" description="Chromo" evidence="2">
    <location>
        <begin position="48"/>
        <end position="96"/>
    </location>
</feature>
<dbReference type="STRING" id="56723.ENSLBEP00000032662"/>
<dbReference type="SUPFAM" id="SSF54160">
    <property type="entry name" value="Chromo domain-like"/>
    <property type="match status" value="1"/>
</dbReference>
<reference evidence="3" key="2">
    <citation type="submission" date="2025-09" db="UniProtKB">
        <authorList>
            <consortium name="Ensembl"/>
        </authorList>
    </citation>
    <scope>IDENTIFICATION</scope>
</reference>
<protein>
    <recommendedName>
        <fullName evidence="2">Chromo domain-containing protein</fullName>
    </recommendedName>
</protein>
<dbReference type="Ensembl" id="ENSLBET00000034121.1">
    <property type="protein sequence ID" value="ENSLBEP00000032662.1"/>
    <property type="gene ID" value="ENSLBEG00000024621.1"/>
</dbReference>
<keyword evidence="4" id="KW-1185">Reference proteome</keyword>
<dbReference type="InterPro" id="IPR023780">
    <property type="entry name" value="Chromo_domain"/>
</dbReference>
<dbReference type="GO" id="GO:0005634">
    <property type="term" value="C:nucleus"/>
    <property type="evidence" value="ECO:0007669"/>
    <property type="project" value="UniProtKB-SubCell"/>
</dbReference>
<organism evidence="3 4">
    <name type="scientific">Labrus bergylta</name>
    <name type="common">ballan wrasse</name>
    <dbReference type="NCBI Taxonomy" id="56723"/>
    <lineage>
        <taxon>Eukaryota</taxon>
        <taxon>Metazoa</taxon>
        <taxon>Chordata</taxon>
        <taxon>Craniata</taxon>
        <taxon>Vertebrata</taxon>
        <taxon>Euteleostomi</taxon>
        <taxon>Actinopterygii</taxon>
        <taxon>Neopterygii</taxon>
        <taxon>Teleostei</taxon>
        <taxon>Neoteleostei</taxon>
        <taxon>Acanthomorphata</taxon>
        <taxon>Eupercaria</taxon>
        <taxon>Labriformes</taxon>
        <taxon>Labridae</taxon>
        <taxon>Labrus</taxon>
    </lineage>
</organism>
<dbReference type="PROSITE" id="PS50013">
    <property type="entry name" value="CHROMO_2"/>
    <property type="match status" value="1"/>
</dbReference>
<dbReference type="InterPro" id="IPR000953">
    <property type="entry name" value="Chromo/chromo_shadow_dom"/>
</dbReference>
<evidence type="ECO:0000313" key="3">
    <source>
        <dbReference type="Ensembl" id="ENSLBEP00000032662.1"/>
    </source>
</evidence>
<dbReference type="Gene3D" id="2.40.50.40">
    <property type="match status" value="1"/>
</dbReference>
<name>A0A3Q3GGZ9_9LABR</name>
<dbReference type="InterPro" id="IPR016197">
    <property type="entry name" value="Chromo-like_dom_sf"/>
</dbReference>
<dbReference type="InParanoid" id="A0A3Q3GGZ9"/>
<dbReference type="Pfam" id="PF00385">
    <property type="entry name" value="Chromo"/>
    <property type="match status" value="1"/>
</dbReference>
<dbReference type="GeneTree" id="ENSGT01120000272038"/>
<proteinExistence type="predicted"/>
<comment type="subcellular location">
    <subcellularLocation>
        <location evidence="1">Nucleus</location>
    </subcellularLocation>
</comment>
<evidence type="ECO:0000259" key="2">
    <source>
        <dbReference type="PROSITE" id="PS50013"/>
    </source>
</evidence>
<evidence type="ECO:0000313" key="4">
    <source>
        <dbReference type="Proteomes" id="UP000261660"/>
    </source>
</evidence>
<reference evidence="3" key="1">
    <citation type="submission" date="2025-08" db="UniProtKB">
        <authorList>
            <consortium name="Ensembl"/>
        </authorList>
    </citation>
    <scope>IDENTIFICATION</scope>
</reference>
<sequence length="189" mass="21793">MMKLKLPPALRVHPAFHVSLLKPVSTSALSPLAEPALAPQLIDNHPAYSVRRLLDVRRRGRRYQYLVDWEGYGPDERSWVSRSIILDPRLIRDFYQDFPDKLVCVQWRAWLAELERGALESQQVITQALKTDRDSTPVPDYSFCSRLPVSLTSLFWISVWPYCFFSSPAPARPLLPPTALSLLFCYKLH</sequence>
<dbReference type="AlphaFoldDB" id="A0A3Q3GGZ9"/>
<dbReference type="SMART" id="SM00298">
    <property type="entry name" value="CHROMO"/>
    <property type="match status" value="1"/>
</dbReference>